<keyword evidence="4" id="KW-0602">Photosynthesis</keyword>
<comment type="caution">
    <text evidence="9">The sequence shown here is derived from an EMBL/GenBank/DDBJ whole genome shotgun (WGS) entry which is preliminary data.</text>
</comment>
<evidence type="ECO:0000256" key="3">
    <source>
        <dbReference type="ARBA" id="ARBA00022528"/>
    </source>
</evidence>
<comment type="similarity">
    <text evidence="2">Belongs to the psaN family.</text>
</comment>
<dbReference type="EMBL" id="JANJYI010000001">
    <property type="protein sequence ID" value="KAK2664841.1"/>
    <property type="molecule type" value="Genomic_DNA"/>
</dbReference>
<evidence type="ECO:0000256" key="2">
    <source>
        <dbReference type="ARBA" id="ARBA00010661"/>
    </source>
</evidence>
<organism evidence="9 10">
    <name type="scientific">Dipteronia dyeriana</name>
    <dbReference type="NCBI Taxonomy" id="168575"/>
    <lineage>
        <taxon>Eukaryota</taxon>
        <taxon>Viridiplantae</taxon>
        <taxon>Streptophyta</taxon>
        <taxon>Embryophyta</taxon>
        <taxon>Tracheophyta</taxon>
        <taxon>Spermatophyta</taxon>
        <taxon>Magnoliopsida</taxon>
        <taxon>eudicotyledons</taxon>
        <taxon>Gunneridae</taxon>
        <taxon>Pentapetalae</taxon>
        <taxon>rosids</taxon>
        <taxon>malvids</taxon>
        <taxon>Sapindales</taxon>
        <taxon>Sapindaceae</taxon>
        <taxon>Hippocastanoideae</taxon>
        <taxon>Acereae</taxon>
        <taxon>Dipteronia</taxon>
    </lineage>
</organism>
<gene>
    <name evidence="9" type="ORF">Ddye_003415</name>
</gene>
<evidence type="ECO:0000256" key="4">
    <source>
        <dbReference type="ARBA" id="ARBA00022531"/>
    </source>
</evidence>
<keyword evidence="5" id="KW-0934">Plastid</keyword>
<evidence type="ECO:0000313" key="10">
    <source>
        <dbReference type="Proteomes" id="UP001280121"/>
    </source>
</evidence>
<dbReference type="PANTHER" id="PTHR36327:SF1">
    <property type="entry name" value="OS03G0731100 PROTEIN"/>
    <property type="match status" value="1"/>
</dbReference>
<keyword evidence="3" id="KW-0150">Chloroplast</keyword>
<dbReference type="AlphaFoldDB" id="A0AAE0CVC1"/>
<keyword evidence="8" id="KW-0472">Membrane</keyword>
<dbReference type="Pfam" id="PF05479">
    <property type="entry name" value="PsaN"/>
    <property type="match status" value="1"/>
</dbReference>
<keyword evidence="6" id="KW-0603">Photosystem I</keyword>
<dbReference type="InterPro" id="IPR008796">
    <property type="entry name" value="PSAN"/>
</dbReference>
<evidence type="ECO:0000256" key="5">
    <source>
        <dbReference type="ARBA" id="ARBA00022640"/>
    </source>
</evidence>
<keyword evidence="10" id="KW-1185">Reference proteome</keyword>
<proteinExistence type="inferred from homology"/>
<comment type="subcellular location">
    <subcellularLocation>
        <location evidence="1">Plastid</location>
        <location evidence="1">Chloroplast thylakoid membrane</location>
        <topology evidence="1">Peripheral membrane protein</topology>
        <orientation evidence="1">Lumenal side</orientation>
    </subcellularLocation>
</comment>
<dbReference type="GO" id="GO:0009522">
    <property type="term" value="C:photosystem I"/>
    <property type="evidence" value="ECO:0007669"/>
    <property type="project" value="UniProtKB-KW"/>
</dbReference>
<dbReference type="GO" id="GO:0009535">
    <property type="term" value="C:chloroplast thylakoid membrane"/>
    <property type="evidence" value="ECO:0007669"/>
    <property type="project" value="UniProtKB-SubCell"/>
</dbReference>
<keyword evidence="7" id="KW-0793">Thylakoid</keyword>
<evidence type="ECO:0000256" key="8">
    <source>
        <dbReference type="ARBA" id="ARBA00023136"/>
    </source>
</evidence>
<evidence type="ECO:0000256" key="6">
    <source>
        <dbReference type="ARBA" id="ARBA00022836"/>
    </source>
</evidence>
<reference evidence="9" key="1">
    <citation type="journal article" date="2023" name="Plant J.">
        <title>Genome sequences and population genomics provide insights into the demographic history, inbreeding, and mutation load of two 'living fossil' tree species of Dipteronia.</title>
        <authorList>
            <person name="Feng Y."/>
            <person name="Comes H.P."/>
            <person name="Chen J."/>
            <person name="Zhu S."/>
            <person name="Lu R."/>
            <person name="Zhang X."/>
            <person name="Li P."/>
            <person name="Qiu J."/>
            <person name="Olsen K.M."/>
            <person name="Qiu Y."/>
        </authorList>
    </citation>
    <scope>NUCLEOTIDE SEQUENCE</scope>
    <source>
        <strain evidence="9">KIB01</strain>
    </source>
</reference>
<protein>
    <submittedName>
        <fullName evidence="9">Uncharacterized protein</fullName>
    </submittedName>
</protein>
<dbReference type="Proteomes" id="UP001280121">
    <property type="component" value="Unassembled WGS sequence"/>
</dbReference>
<evidence type="ECO:0000256" key="7">
    <source>
        <dbReference type="ARBA" id="ARBA00023078"/>
    </source>
</evidence>
<name>A0AAE0CVC1_9ROSI</name>
<dbReference type="GO" id="GO:0015979">
    <property type="term" value="P:photosynthesis"/>
    <property type="evidence" value="ECO:0007669"/>
    <property type="project" value="UniProtKB-KW"/>
</dbReference>
<accession>A0AAE0CVC1</accession>
<evidence type="ECO:0000313" key="9">
    <source>
        <dbReference type="EMBL" id="KAK2664841.1"/>
    </source>
</evidence>
<sequence>MSSIGQSILMALTVTVNKYASSNVQAVHRRSEESRTKTTTAKFTDFGRRGLLLSAALAAAPPQLSDSTNQLLEKYLKKSEANKEKNDKERLESYYKRNYKDYFEYMEGTLKGKNEQQLSESEKGILEWLRTNK</sequence>
<dbReference type="PANTHER" id="PTHR36327">
    <property type="entry name" value="UNNAMED PRODUCT"/>
    <property type="match status" value="1"/>
</dbReference>
<evidence type="ECO:0000256" key="1">
    <source>
        <dbReference type="ARBA" id="ARBA00004622"/>
    </source>
</evidence>